<dbReference type="AlphaFoldDB" id="A0A1I7W6D1"/>
<dbReference type="WBParaSite" id="Hba_00158">
    <property type="protein sequence ID" value="Hba_00158"/>
    <property type="gene ID" value="Hba_00158"/>
</dbReference>
<dbReference type="Proteomes" id="UP000095283">
    <property type="component" value="Unplaced"/>
</dbReference>
<protein>
    <submittedName>
        <fullName evidence="2">Ovule protein</fullName>
    </submittedName>
</protein>
<sequence>MLILFLPVQSNTKNYTTPTKKGHLSHTCLSLGTLLLAVKISLLKQKKPEQREKIKLHIQRGTKWFLSTYQTISVCNKNNLQETTMWK</sequence>
<evidence type="ECO:0000313" key="2">
    <source>
        <dbReference type="WBParaSite" id="Hba_00158"/>
    </source>
</evidence>
<keyword evidence="1" id="KW-1185">Reference proteome</keyword>
<reference evidence="2" key="1">
    <citation type="submission" date="2016-11" db="UniProtKB">
        <authorList>
            <consortium name="WormBaseParasite"/>
        </authorList>
    </citation>
    <scope>IDENTIFICATION</scope>
</reference>
<accession>A0A1I7W6D1</accession>
<name>A0A1I7W6D1_HETBA</name>
<evidence type="ECO:0000313" key="1">
    <source>
        <dbReference type="Proteomes" id="UP000095283"/>
    </source>
</evidence>
<organism evidence="1 2">
    <name type="scientific">Heterorhabditis bacteriophora</name>
    <name type="common">Entomopathogenic nematode worm</name>
    <dbReference type="NCBI Taxonomy" id="37862"/>
    <lineage>
        <taxon>Eukaryota</taxon>
        <taxon>Metazoa</taxon>
        <taxon>Ecdysozoa</taxon>
        <taxon>Nematoda</taxon>
        <taxon>Chromadorea</taxon>
        <taxon>Rhabditida</taxon>
        <taxon>Rhabditina</taxon>
        <taxon>Rhabditomorpha</taxon>
        <taxon>Strongyloidea</taxon>
        <taxon>Heterorhabditidae</taxon>
        <taxon>Heterorhabditis</taxon>
    </lineage>
</organism>
<proteinExistence type="predicted"/>